<gene>
    <name evidence="2" type="primary">BnaA09g52350D</name>
    <name evidence="2" type="ORF">GSBRNA2T00028063001</name>
</gene>
<feature type="signal peptide" evidence="1">
    <location>
        <begin position="1"/>
        <end position="20"/>
    </location>
</feature>
<dbReference type="PaxDb" id="3708-A0A078J6A1"/>
<protein>
    <submittedName>
        <fullName evidence="2">BnaA09g52350D protein</fullName>
    </submittedName>
</protein>
<dbReference type="EMBL" id="LK033834">
    <property type="protein sequence ID" value="CDY60044.1"/>
    <property type="molecule type" value="Genomic_DNA"/>
</dbReference>
<evidence type="ECO:0000313" key="2">
    <source>
        <dbReference type="EMBL" id="CDY60044.1"/>
    </source>
</evidence>
<evidence type="ECO:0000313" key="3">
    <source>
        <dbReference type="Proteomes" id="UP000028999"/>
    </source>
</evidence>
<keyword evidence="3" id="KW-1185">Reference proteome</keyword>
<accession>A0A078J6A1</accession>
<organism evidence="2 3">
    <name type="scientific">Brassica napus</name>
    <name type="common">Rape</name>
    <dbReference type="NCBI Taxonomy" id="3708"/>
    <lineage>
        <taxon>Eukaryota</taxon>
        <taxon>Viridiplantae</taxon>
        <taxon>Streptophyta</taxon>
        <taxon>Embryophyta</taxon>
        <taxon>Tracheophyta</taxon>
        <taxon>Spermatophyta</taxon>
        <taxon>Magnoliopsida</taxon>
        <taxon>eudicotyledons</taxon>
        <taxon>Gunneridae</taxon>
        <taxon>Pentapetalae</taxon>
        <taxon>rosids</taxon>
        <taxon>malvids</taxon>
        <taxon>Brassicales</taxon>
        <taxon>Brassicaceae</taxon>
        <taxon>Brassiceae</taxon>
        <taxon>Brassica</taxon>
    </lineage>
</organism>
<name>A0A078J6A1_BRANA</name>
<dbReference type="Proteomes" id="UP000028999">
    <property type="component" value="Unassembled WGS sequence"/>
</dbReference>
<evidence type="ECO:0000256" key="1">
    <source>
        <dbReference type="SAM" id="SignalP"/>
    </source>
</evidence>
<dbReference type="AlphaFoldDB" id="A0A078J6A1"/>
<dbReference type="STRING" id="3708.A0A078J6A1"/>
<sequence length="171" mass="19489">MRSLLFTLSLLCFASQTSLSWKKEEFRSCDQTPFCKRARSRAPGTCSLIATDVTISDGDLVAKLTPKDNDDHINPLILSLSVYRNGIVRLRIDEDHSLNPPKKRFRVPDVLVSELEAKKIRLEKFATENDPPSSVVHVGDGYEAVVRHEPFEVYVRERSGDRRRVLRVEAH</sequence>
<keyword evidence="1" id="KW-0732">Signal</keyword>
<feature type="chain" id="PRO_5001739033" evidence="1">
    <location>
        <begin position="21"/>
        <end position="171"/>
    </location>
</feature>
<dbReference type="Gramene" id="CDY60044">
    <property type="protein sequence ID" value="CDY60044"/>
    <property type="gene ID" value="GSBRNA2T00028063001"/>
</dbReference>
<reference evidence="2 3" key="1">
    <citation type="journal article" date="2014" name="Science">
        <title>Plant genetics. Early allopolyploid evolution in the post-Neolithic Brassica napus oilseed genome.</title>
        <authorList>
            <person name="Chalhoub B."/>
            <person name="Denoeud F."/>
            <person name="Liu S."/>
            <person name="Parkin I.A."/>
            <person name="Tang H."/>
            <person name="Wang X."/>
            <person name="Chiquet J."/>
            <person name="Belcram H."/>
            <person name="Tong C."/>
            <person name="Samans B."/>
            <person name="Correa M."/>
            <person name="Da Silva C."/>
            <person name="Just J."/>
            <person name="Falentin C."/>
            <person name="Koh C.S."/>
            <person name="Le Clainche I."/>
            <person name="Bernard M."/>
            <person name="Bento P."/>
            <person name="Noel B."/>
            <person name="Labadie K."/>
            <person name="Alberti A."/>
            <person name="Charles M."/>
            <person name="Arnaud D."/>
            <person name="Guo H."/>
            <person name="Daviaud C."/>
            <person name="Alamery S."/>
            <person name="Jabbari K."/>
            <person name="Zhao M."/>
            <person name="Edger P.P."/>
            <person name="Chelaifa H."/>
            <person name="Tack D."/>
            <person name="Lassalle G."/>
            <person name="Mestiri I."/>
            <person name="Schnel N."/>
            <person name="Le Paslier M.C."/>
            <person name="Fan G."/>
            <person name="Renault V."/>
            <person name="Bayer P.E."/>
            <person name="Golicz A.A."/>
            <person name="Manoli S."/>
            <person name="Lee T.H."/>
            <person name="Thi V.H."/>
            <person name="Chalabi S."/>
            <person name="Hu Q."/>
            <person name="Fan C."/>
            <person name="Tollenaere R."/>
            <person name="Lu Y."/>
            <person name="Battail C."/>
            <person name="Shen J."/>
            <person name="Sidebottom C.H."/>
            <person name="Wang X."/>
            <person name="Canaguier A."/>
            <person name="Chauveau A."/>
            <person name="Berard A."/>
            <person name="Deniot G."/>
            <person name="Guan M."/>
            <person name="Liu Z."/>
            <person name="Sun F."/>
            <person name="Lim Y.P."/>
            <person name="Lyons E."/>
            <person name="Town C.D."/>
            <person name="Bancroft I."/>
            <person name="Wang X."/>
            <person name="Meng J."/>
            <person name="Ma J."/>
            <person name="Pires J.C."/>
            <person name="King G.J."/>
            <person name="Brunel D."/>
            <person name="Delourme R."/>
            <person name="Renard M."/>
            <person name="Aury J.M."/>
            <person name="Adams K.L."/>
            <person name="Batley J."/>
            <person name="Snowdon R.J."/>
            <person name="Tost J."/>
            <person name="Edwards D."/>
            <person name="Zhou Y."/>
            <person name="Hua W."/>
            <person name="Sharpe A.G."/>
            <person name="Paterson A.H."/>
            <person name="Guan C."/>
            <person name="Wincker P."/>
        </authorList>
    </citation>
    <scope>NUCLEOTIDE SEQUENCE [LARGE SCALE GENOMIC DNA]</scope>
    <source>
        <strain evidence="3">cv. Darmor-bzh</strain>
    </source>
</reference>
<proteinExistence type="predicted"/>